<reference evidence="2 3" key="1">
    <citation type="submission" date="2018-11" db="EMBL/GenBank/DDBJ databases">
        <title>Genome sequencing and assembly of Clostridium tagluense strain A121.</title>
        <authorList>
            <person name="Murakami T."/>
            <person name="Segawa T."/>
            <person name="Shcherbakova V.A."/>
            <person name="Mori H."/>
            <person name="Yoshimura Y."/>
        </authorList>
    </citation>
    <scope>NUCLEOTIDE SEQUENCE [LARGE SCALE GENOMIC DNA]</scope>
    <source>
        <strain evidence="2 3">A121</strain>
    </source>
</reference>
<organism evidence="2 3">
    <name type="scientific">Clostridium tagluense</name>
    <dbReference type="NCBI Taxonomy" id="360422"/>
    <lineage>
        <taxon>Bacteria</taxon>
        <taxon>Bacillati</taxon>
        <taxon>Bacillota</taxon>
        <taxon>Clostridia</taxon>
        <taxon>Eubacteriales</taxon>
        <taxon>Clostridiaceae</taxon>
        <taxon>Clostridium</taxon>
    </lineage>
</organism>
<comment type="caution">
    <text evidence="2">The sequence shown here is derived from an EMBL/GenBank/DDBJ whole genome shotgun (WGS) entry which is preliminary data.</text>
</comment>
<evidence type="ECO:0000256" key="1">
    <source>
        <dbReference type="SAM" id="Phobius"/>
    </source>
</evidence>
<protein>
    <submittedName>
        <fullName evidence="2">Uncharacterized protein</fullName>
    </submittedName>
</protein>
<proteinExistence type="predicted"/>
<keyword evidence="1" id="KW-0472">Membrane</keyword>
<keyword evidence="3" id="KW-1185">Reference proteome</keyword>
<evidence type="ECO:0000313" key="3">
    <source>
        <dbReference type="Proteomes" id="UP000287872"/>
    </source>
</evidence>
<sequence>MSINNFGEEVLASTITEVVVLDKPIIKRVTINTNCKNFFIVNLLFNIVIIDYFTIYKINLQLKNEYFVLYGDKNHMKY</sequence>
<gene>
    <name evidence="2" type="ORF">Ctaglu_40480</name>
</gene>
<dbReference type="Proteomes" id="UP000287872">
    <property type="component" value="Unassembled WGS sequence"/>
</dbReference>
<dbReference type="EMBL" id="BHYK01000033">
    <property type="protein sequence ID" value="GCD12425.1"/>
    <property type="molecule type" value="Genomic_DNA"/>
</dbReference>
<accession>A0A401USA0</accession>
<name>A0A401USA0_9CLOT</name>
<keyword evidence="1" id="KW-1133">Transmembrane helix</keyword>
<keyword evidence="1" id="KW-0812">Transmembrane</keyword>
<evidence type="ECO:0000313" key="2">
    <source>
        <dbReference type="EMBL" id="GCD12425.1"/>
    </source>
</evidence>
<feature type="transmembrane region" description="Helical" evidence="1">
    <location>
        <begin position="38"/>
        <end position="56"/>
    </location>
</feature>
<dbReference type="AlphaFoldDB" id="A0A401USA0"/>